<reference evidence="3" key="2">
    <citation type="submission" date="2025-08" db="UniProtKB">
        <authorList>
            <consortium name="RefSeq"/>
        </authorList>
    </citation>
    <scope>IDENTIFICATION</scope>
    <source>
        <strain evidence="3">S238N-H82</strain>
        <tissue evidence="3">Testes</tissue>
    </source>
</reference>
<dbReference type="Proteomes" id="UP000001554">
    <property type="component" value="Chromosome 18"/>
</dbReference>
<dbReference type="GO" id="GO:0003713">
    <property type="term" value="F:transcription coactivator activity"/>
    <property type="evidence" value="ECO:0007669"/>
    <property type="project" value="InterPro"/>
</dbReference>
<proteinExistence type="predicted"/>
<evidence type="ECO:0000313" key="3">
    <source>
        <dbReference type="RefSeq" id="XP_035661768.1"/>
    </source>
</evidence>
<dbReference type="Gene3D" id="2.60.120.620">
    <property type="entry name" value="q2cbj1_9rhob like domain"/>
    <property type="match status" value="1"/>
</dbReference>
<sequence length="223" mass="25350">MPWSPTEELVLKLRKAKRCKDKTIGELCISVAAGLESVEGLPNKRWYGLGTTQKVRRKKNETFLQVSVSVDGQGMKTDTLNRGRASGPPEGSDSRPRGGGGRNMVLEVLEEEMERTLGVNMKTDFVNCEVPYGGVLFINNAIPHRSLLNKTEQIRWSLDLRWQDTDKPSGFWEKRRPVLMRTAKDGDEVDEFDTTVHGPWLTRWLIGRHNRHTRVPILQKGDI</sequence>
<reference evidence="2" key="1">
    <citation type="journal article" date="2020" name="Nat. Ecol. Evol.">
        <title>Deeply conserved synteny resolves early events in vertebrate evolution.</title>
        <authorList>
            <person name="Simakov O."/>
            <person name="Marletaz F."/>
            <person name="Yue J.X."/>
            <person name="O'Connell B."/>
            <person name="Jenkins J."/>
            <person name="Brandt A."/>
            <person name="Calef R."/>
            <person name="Tung C.H."/>
            <person name="Huang T.K."/>
            <person name="Schmutz J."/>
            <person name="Satoh N."/>
            <person name="Yu J.K."/>
            <person name="Putnam N.H."/>
            <person name="Green R.E."/>
            <person name="Rokhsar D.S."/>
        </authorList>
    </citation>
    <scope>NUCLEOTIDE SEQUENCE [LARGE SCALE GENOMIC DNA]</scope>
    <source>
        <strain evidence="2">S238N-H82</strain>
    </source>
</reference>
<dbReference type="PANTHER" id="PTHR15692:SF18">
    <property type="entry name" value="PROTEIN CBG23155"/>
    <property type="match status" value="1"/>
</dbReference>
<dbReference type="OrthoDB" id="6137098at2759"/>
<dbReference type="GO" id="GO:0007221">
    <property type="term" value="P:positive regulation of transcription of Notch receptor target"/>
    <property type="evidence" value="ECO:0007669"/>
    <property type="project" value="InterPro"/>
</dbReference>
<gene>
    <name evidence="3" type="primary">LOC118406020</name>
</gene>
<protein>
    <submittedName>
        <fullName evidence="3">Uncharacterized protein LOC118406020</fullName>
    </submittedName>
</protein>
<dbReference type="PANTHER" id="PTHR15692">
    <property type="entry name" value="MASTERMIND-LIKE"/>
    <property type="match status" value="1"/>
</dbReference>
<dbReference type="AlphaFoldDB" id="A0A9J7KJF3"/>
<dbReference type="SUPFAM" id="SSF51197">
    <property type="entry name" value="Clavaminate synthase-like"/>
    <property type="match status" value="1"/>
</dbReference>
<evidence type="ECO:0000256" key="1">
    <source>
        <dbReference type="SAM" id="MobiDB-lite"/>
    </source>
</evidence>
<dbReference type="InterPro" id="IPR046369">
    <property type="entry name" value="MAML1-3"/>
</dbReference>
<dbReference type="GeneID" id="118406020"/>
<organism evidence="2 3">
    <name type="scientific">Branchiostoma floridae</name>
    <name type="common">Florida lancelet</name>
    <name type="synonym">Amphioxus</name>
    <dbReference type="NCBI Taxonomy" id="7739"/>
    <lineage>
        <taxon>Eukaryota</taxon>
        <taxon>Metazoa</taxon>
        <taxon>Chordata</taxon>
        <taxon>Cephalochordata</taxon>
        <taxon>Leptocardii</taxon>
        <taxon>Amphioxiformes</taxon>
        <taxon>Branchiostomatidae</taxon>
        <taxon>Branchiostoma</taxon>
    </lineage>
</organism>
<dbReference type="RefSeq" id="XP_035661768.1">
    <property type="nucleotide sequence ID" value="XM_035805875.1"/>
</dbReference>
<keyword evidence="2" id="KW-1185">Reference proteome</keyword>
<accession>A0A9J7KJF3</accession>
<evidence type="ECO:0000313" key="2">
    <source>
        <dbReference type="Proteomes" id="UP000001554"/>
    </source>
</evidence>
<name>A0A9J7KJF3_BRAFL</name>
<dbReference type="KEGG" id="bfo:118406020"/>
<feature type="region of interest" description="Disordered" evidence="1">
    <location>
        <begin position="74"/>
        <end position="102"/>
    </location>
</feature>